<comment type="subcellular location">
    <subcellularLocation>
        <location evidence="1">Cell membrane</location>
    </subcellularLocation>
</comment>
<dbReference type="GO" id="GO:0015293">
    <property type="term" value="F:symporter activity"/>
    <property type="evidence" value="ECO:0007669"/>
    <property type="project" value="UniProtKB-UniRule"/>
</dbReference>
<keyword evidence="1" id="KW-1003">Cell membrane</keyword>
<feature type="transmembrane region" description="Helical" evidence="2">
    <location>
        <begin position="420"/>
        <end position="440"/>
    </location>
</feature>
<keyword evidence="1" id="KW-0769">Symport</keyword>
<feature type="transmembrane region" description="Helical" evidence="2">
    <location>
        <begin position="291"/>
        <end position="311"/>
    </location>
</feature>
<dbReference type="GO" id="GO:0008514">
    <property type="term" value="F:organic anion transmembrane transporter activity"/>
    <property type="evidence" value="ECO:0007669"/>
    <property type="project" value="InterPro"/>
</dbReference>
<feature type="transmembrane region" description="Helical" evidence="2">
    <location>
        <begin position="208"/>
        <end position="230"/>
    </location>
</feature>
<sequence length="442" mass="47612">MTETKKINNTLEKKSIFHEEIYGIKFPLFLIILLPAFTALYMDLIPINIVTSLMIMMGLGGLLIWIGNVIPIFSDFGGGTILCILLPAVLVYAGILPENTSELAESFYSQFGFSDFIVAGLIVGSILGIKKEVLITVAVKMLIPLLATILLGALVAGILGQVFGFGFKYTILMMVAPIMASGITTGAIPLSEIYASNLGGTPADYFDILAPAVMVSNIICILLAAVLNYLGKRNKNMFVKGFSGEGNPLRKSANNFQHNKEKNLIESLRNVGIGMMIAGGLYVSGSLLSELIPTFHTFVWIIIIAAILKVTNILPEYINIGAEVWFNFITKLWVPAILVAISASLIDINRVISLILNPSHMFLVTIIVIVLATIAGFAGWLIGFYFIESSIISGLALADMGGTGDIAVLKASDRIQLYPFLQVTTRIGGVLTLIVMGIVASI</sequence>
<keyword evidence="2" id="KW-0812">Transmembrane</keyword>
<dbReference type="PANTHER" id="PTHR40033">
    <property type="entry name" value="NA(+)-MALATE SYMPORTER"/>
    <property type="match status" value="1"/>
</dbReference>
<feature type="transmembrane region" description="Helical" evidence="2">
    <location>
        <begin position="21"/>
        <end position="41"/>
    </location>
</feature>
<feature type="transmembrane region" description="Helical" evidence="2">
    <location>
        <begin position="267"/>
        <end position="285"/>
    </location>
</feature>
<feature type="transmembrane region" description="Helical" evidence="2">
    <location>
        <begin position="332"/>
        <end position="356"/>
    </location>
</feature>
<feature type="transmembrane region" description="Helical" evidence="2">
    <location>
        <begin position="73"/>
        <end position="95"/>
    </location>
</feature>
<keyword evidence="2" id="KW-1133">Transmembrane helix</keyword>
<dbReference type="OrthoDB" id="8584824at2"/>
<accession>A0A511ZLR6</accession>
<feature type="transmembrane region" description="Helical" evidence="2">
    <location>
        <begin position="107"/>
        <end position="129"/>
    </location>
</feature>
<evidence type="ECO:0000313" key="3">
    <source>
        <dbReference type="EMBL" id="GEN88387.1"/>
    </source>
</evidence>
<dbReference type="Proteomes" id="UP000321558">
    <property type="component" value="Unassembled WGS sequence"/>
</dbReference>
<dbReference type="AlphaFoldDB" id="A0A511ZLR6"/>
<dbReference type="PIRSF" id="PIRSF005348">
    <property type="entry name" value="YxkH"/>
    <property type="match status" value="1"/>
</dbReference>
<dbReference type="EMBL" id="BJYM01000013">
    <property type="protein sequence ID" value="GEN88387.1"/>
    <property type="molecule type" value="Genomic_DNA"/>
</dbReference>
<dbReference type="PANTHER" id="PTHR40033:SF1">
    <property type="entry name" value="CITRATE-SODIUM SYMPORTER"/>
    <property type="match status" value="1"/>
</dbReference>
<dbReference type="RefSeq" id="WP_147211344.1">
    <property type="nucleotide sequence ID" value="NZ_BJYM01000013.1"/>
</dbReference>
<name>A0A511ZLR6_9BACI</name>
<reference evidence="3 4" key="1">
    <citation type="submission" date="2019-07" db="EMBL/GenBank/DDBJ databases">
        <title>Whole genome shotgun sequence of Oceanobacillus sojae NBRC 105379.</title>
        <authorList>
            <person name="Hosoyama A."/>
            <person name="Uohara A."/>
            <person name="Ohji S."/>
            <person name="Ichikawa N."/>
        </authorList>
    </citation>
    <scope>NUCLEOTIDE SEQUENCE [LARGE SCALE GENOMIC DNA]</scope>
    <source>
        <strain evidence="3 4">NBRC 105379</strain>
    </source>
</reference>
<feature type="transmembrane region" description="Helical" evidence="2">
    <location>
        <begin position="362"/>
        <end position="387"/>
    </location>
</feature>
<comment type="caution">
    <text evidence="3">The sequence shown here is derived from an EMBL/GenBank/DDBJ whole genome shotgun (WGS) entry which is preliminary data.</text>
</comment>
<evidence type="ECO:0000256" key="1">
    <source>
        <dbReference type="PIRNR" id="PIRNR005348"/>
    </source>
</evidence>
<organism evidence="3 4">
    <name type="scientific">Oceanobacillus sojae</name>
    <dbReference type="NCBI Taxonomy" id="582851"/>
    <lineage>
        <taxon>Bacteria</taxon>
        <taxon>Bacillati</taxon>
        <taxon>Bacillota</taxon>
        <taxon>Bacilli</taxon>
        <taxon>Bacillales</taxon>
        <taxon>Bacillaceae</taxon>
        <taxon>Oceanobacillus</taxon>
    </lineage>
</organism>
<protein>
    <submittedName>
        <fullName evidence="3">Citrate:sodium symporter</fullName>
    </submittedName>
</protein>
<dbReference type="GO" id="GO:0005886">
    <property type="term" value="C:plasma membrane"/>
    <property type="evidence" value="ECO:0007669"/>
    <property type="project" value="UniProtKB-SubCell"/>
</dbReference>
<evidence type="ECO:0000256" key="2">
    <source>
        <dbReference type="SAM" id="Phobius"/>
    </source>
</evidence>
<feature type="transmembrane region" description="Helical" evidence="2">
    <location>
        <begin position="141"/>
        <end position="167"/>
    </location>
</feature>
<keyword evidence="1 2" id="KW-0472">Membrane</keyword>
<proteinExistence type="inferred from homology"/>
<keyword evidence="4" id="KW-1185">Reference proteome</keyword>
<dbReference type="InterPro" id="IPR004679">
    <property type="entry name" value="2-OHcarboxylate_transport"/>
</dbReference>
<comment type="similarity">
    <text evidence="1">Belongs to the 2-hydroxycarboxylate transporter (2-HCT) (TC 2.A.24) family.</text>
</comment>
<evidence type="ECO:0000313" key="4">
    <source>
        <dbReference type="Proteomes" id="UP000321558"/>
    </source>
</evidence>
<gene>
    <name evidence="3" type="primary">mleP</name>
    <name evidence="3" type="ORF">OSO01_31260</name>
</gene>
<keyword evidence="1" id="KW-0813">Transport</keyword>
<feature type="transmembrane region" description="Helical" evidence="2">
    <location>
        <begin position="47"/>
        <end position="66"/>
    </location>
</feature>
<dbReference type="Pfam" id="PF03390">
    <property type="entry name" value="2HCT"/>
    <property type="match status" value="1"/>
</dbReference>